<dbReference type="Pfam" id="PF02563">
    <property type="entry name" value="Poly_export"/>
    <property type="match status" value="1"/>
</dbReference>
<dbReference type="GO" id="GO:0015159">
    <property type="term" value="F:polysaccharide transmembrane transporter activity"/>
    <property type="evidence" value="ECO:0007669"/>
    <property type="project" value="InterPro"/>
</dbReference>
<feature type="transmembrane region" description="Helical" evidence="15">
    <location>
        <begin position="203"/>
        <end position="222"/>
    </location>
</feature>
<dbReference type="GO" id="GO:0046930">
    <property type="term" value="C:pore complex"/>
    <property type="evidence" value="ECO:0007669"/>
    <property type="project" value="UniProtKB-KW"/>
</dbReference>
<keyword evidence="12" id="KW-0564">Palmitate</keyword>
<keyword evidence="5 18" id="KW-0762">Sugar transport</keyword>
<evidence type="ECO:0000256" key="5">
    <source>
        <dbReference type="ARBA" id="ARBA00022597"/>
    </source>
</evidence>
<dbReference type="AlphaFoldDB" id="A0A2S7IEF6"/>
<evidence type="ECO:0000256" key="1">
    <source>
        <dbReference type="ARBA" id="ARBA00004571"/>
    </source>
</evidence>
<evidence type="ECO:0000256" key="9">
    <source>
        <dbReference type="ARBA" id="ARBA00023065"/>
    </source>
</evidence>
<keyword evidence="19" id="KW-1185">Reference proteome</keyword>
<evidence type="ECO:0000256" key="3">
    <source>
        <dbReference type="ARBA" id="ARBA00022448"/>
    </source>
</evidence>
<evidence type="ECO:0000256" key="6">
    <source>
        <dbReference type="ARBA" id="ARBA00022692"/>
    </source>
</evidence>
<keyword evidence="10" id="KW-0626">Porin</keyword>
<dbReference type="GO" id="GO:0015288">
    <property type="term" value="F:porin activity"/>
    <property type="evidence" value="ECO:0007669"/>
    <property type="project" value="UniProtKB-KW"/>
</dbReference>
<comment type="caution">
    <text evidence="18">The sequence shown here is derived from an EMBL/GenBank/DDBJ whole genome shotgun (WGS) entry which is preliminary data.</text>
</comment>
<keyword evidence="13" id="KW-0998">Cell outer membrane</keyword>
<evidence type="ECO:0000256" key="8">
    <source>
        <dbReference type="ARBA" id="ARBA00023047"/>
    </source>
</evidence>
<dbReference type="PANTHER" id="PTHR33619">
    <property type="entry name" value="POLYSACCHARIDE EXPORT PROTEIN GFCE-RELATED"/>
    <property type="match status" value="1"/>
</dbReference>
<dbReference type="GO" id="GO:0009279">
    <property type="term" value="C:cell outer membrane"/>
    <property type="evidence" value="ECO:0007669"/>
    <property type="project" value="UniProtKB-SubCell"/>
</dbReference>
<evidence type="ECO:0000256" key="14">
    <source>
        <dbReference type="ARBA" id="ARBA00023288"/>
    </source>
</evidence>
<keyword evidence="6 15" id="KW-0812">Transmembrane</keyword>
<comment type="similarity">
    <text evidence="2">Belongs to the BexD/CtrA/VexA family.</text>
</comment>
<dbReference type="InterPro" id="IPR049712">
    <property type="entry name" value="Poly_export"/>
</dbReference>
<accession>A0A2S7IEF6</accession>
<feature type="domain" description="SLBB" evidence="17">
    <location>
        <begin position="108"/>
        <end position="187"/>
    </location>
</feature>
<sequence>MAQQYTPRVQVGDVLSITVSSLNPEASAVFNLPESQAMIQGQGLTASANPLAYQPGYVVNRDGSIDFPMLGKVPVAGKTSSEVNAYLKDKLKAYLKEPAVNVRNVNFRISVLGEVNHPSLFLINNEQVTLLQALSMANDLTIYGKRENVLVIREENGKKTFARLNLNRRDFFSSPYYYLHPNDIVYVEPNQARVASTDNTYRVVPIVISAVSAVLVLVSVLVR</sequence>
<evidence type="ECO:0000313" key="19">
    <source>
        <dbReference type="Proteomes" id="UP000239590"/>
    </source>
</evidence>
<evidence type="ECO:0000256" key="7">
    <source>
        <dbReference type="ARBA" id="ARBA00022729"/>
    </source>
</evidence>
<keyword evidence="3" id="KW-0813">Transport</keyword>
<dbReference type="InterPro" id="IPR054765">
    <property type="entry name" value="SLBB_dom"/>
</dbReference>
<dbReference type="Gene3D" id="3.10.560.10">
    <property type="entry name" value="Outer membrane lipoprotein wza domain like"/>
    <property type="match status" value="1"/>
</dbReference>
<keyword evidence="15" id="KW-1133">Transmembrane helix</keyword>
<evidence type="ECO:0000259" key="17">
    <source>
        <dbReference type="Pfam" id="PF22461"/>
    </source>
</evidence>
<keyword evidence="14" id="KW-0449">Lipoprotein</keyword>
<reference evidence="19" key="1">
    <citation type="submission" date="2018-02" db="EMBL/GenBank/DDBJ databases">
        <title>Genome sequencing of Solimonas sp. HR-BB.</title>
        <authorList>
            <person name="Lee Y."/>
            <person name="Jeon C.O."/>
        </authorList>
    </citation>
    <scope>NUCLEOTIDE SEQUENCE [LARGE SCALE GENOMIC DNA]</scope>
    <source>
        <strain evidence="19">HR-U</strain>
    </source>
</reference>
<evidence type="ECO:0000256" key="13">
    <source>
        <dbReference type="ARBA" id="ARBA00023237"/>
    </source>
</evidence>
<dbReference type="OrthoDB" id="662756at2"/>
<evidence type="ECO:0000256" key="15">
    <source>
        <dbReference type="SAM" id="Phobius"/>
    </source>
</evidence>
<dbReference type="PANTHER" id="PTHR33619:SF3">
    <property type="entry name" value="POLYSACCHARIDE EXPORT PROTEIN GFCE-RELATED"/>
    <property type="match status" value="1"/>
</dbReference>
<dbReference type="Pfam" id="PF22461">
    <property type="entry name" value="SLBB_2"/>
    <property type="match status" value="1"/>
</dbReference>
<keyword evidence="8" id="KW-0625">Polysaccharide transport</keyword>
<evidence type="ECO:0000313" key="18">
    <source>
        <dbReference type="EMBL" id="PQA52720.1"/>
    </source>
</evidence>
<keyword evidence="9" id="KW-0406">Ion transport</keyword>
<dbReference type="EMBL" id="PTRA01000015">
    <property type="protein sequence ID" value="PQA52720.1"/>
    <property type="molecule type" value="Genomic_DNA"/>
</dbReference>
<evidence type="ECO:0000256" key="10">
    <source>
        <dbReference type="ARBA" id="ARBA00023114"/>
    </source>
</evidence>
<evidence type="ECO:0000259" key="16">
    <source>
        <dbReference type="Pfam" id="PF02563"/>
    </source>
</evidence>
<name>A0A2S7IEF6_9BACT</name>
<dbReference type="GO" id="GO:0006811">
    <property type="term" value="P:monoatomic ion transport"/>
    <property type="evidence" value="ECO:0007669"/>
    <property type="project" value="UniProtKB-KW"/>
</dbReference>
<dbReference type="Gene3D" id="3.30.1950.10">
    <property type="entry name" value="wza like domain"/>
    <property type="match status" value="1"/>
</dbReference>
<evidence type="ECO:0000256" key="4">
    <source>
        <dbReference type="ARBA" id="ARBA00022452"/>
    </source>
</evidence>
<organism evidence="18 19">
    <name type="scientific">Siphonobacter curvatus</name>
    <dbReference type="NCBI Taxonomy" id="2094562"/>
    <lineage>
        <taxon>Bacteria</taxon>
        <taxon>Pseudomonadati</taxon>
        <taxon>Bacteroidota</taxon>
        <taxon>Cytophagia</taxon>
        <taxon>Cytophagales</taxon>
        <taxon>Cytophagaceae</taxon>
        <taxon>Siphonobacter</taxon>
    </lineage>
</organism>
<evidence type="ECO:0000256" key="12">
    <source>
        <dbReference type="ARBA" id="ARBA00023139"/>
    </source>
</evidence>
<protein>
    <submittedName>
        <fullName evidence="18">Sugar transporter</fullName>
    </submittedName>
</protein>
<evidence type="ECO:0000256" key="2">
    <source>
        <dbReference type="ARBA" id="ARBA00009450"/>
    </source>
</evidence>
<keyword evidence="11 15" id="KW-0472">Membrane</keyword>
<dbReference type="Proteomes" id="UP000239590">
    <property type="component" value="Unassembled WGS sequence"/>
</dbReference>
<dbReference type="InterPro" id="IPR003715">
    <property type="entry name" value="Poly_export_N"/>
</dbReference>
<proteinExistence type="inferred from homology"/>
<gene>
    <name evidence="18" type="ORF">C5O19_25755</name>
</gene>
<evidence type="ECO:0000256" key="11">
    <source>
        <dbReference type="ARBA" id="ARBA00023136"/>
    </source>
</evidence>
<keyword evidence="7" id="KW-0732">Signal</keyword>
<keyword evidence="4" id="KW-1134">Transmembrane beta strand</keyword>
<feature type="domain" description="Polysaccharide export protein N-terminal" evidence="16">
    <location>
        <begin position="3"/>
        <end position="103"/>
    </location>
</feature>
<comment type="subcellular location">
    <subcellularLocation>
        <location evidence="1">Cell outer membrane</location>
        <topology evidence="1">Multi-pass membrane protein</topology>
    </subcellularLocation>
</comment>